<name>A0A1I2RYZ3_9LACO</name>
<dbReference type="InterPro" id="IPR028978">
    <property type="entry name" value="Chorismate_lyase_/UTRA_dom_sf"/>
</dbReference>
<dbReference type="SMART" id="SM00345">
    <property type="entry name" value="HTH_GNTR"/>
    <property type="match status" value="1"/>
</dbReference>
<dbReference type="PANTHER" id="PTHR44846:SF5">
    <property type="entry name" value="HTH-TYPE TRANSCRIPTIONAL REGULATOR GMUR"/>
    <property type="match status" value="1"/>
</dbReference>
<dbReference type="InterPro" id="IPR011663">
    <property type="entry name" value="UTRA"/>
</dbReference>
<dbReference type="InterPro" id="IPR050679">
    <property type="entry name" value="Bact_HTH_transcr_reg"/>
</dbReference>
<dbReference type="Proteomes" id="UP000182635">
    <property type="component" value="Unassembled WGS sequence"/>
</dbReference>
<dbReference type="Pfam" id="PF07702">
    <property type="entry name" value="UTRA"/>
    <property type="match status" value="1"/>
</dbReference>
<reference evidence="7" key="1">
    <citation type="submission" date="2016-10" db="EMBL/GenBank/DDBJ databases">
        <authorList>
            <person name="Varghese N."/>
            <person name="Submissions S."/>
        </authorList>
    </citation>
    <scope>NUCLEOTIDE SEQUENCE [LARGE SCALE GENOMIC DNA]</scope>
    <source>
        <strain evidence="7">DSM 20403</strain>
    </source>
</reference>
<dbReference type="OrthoDB" id="9815017at2"/>
<gene>
    <name evidence="6" type="ORF">SAMN02910432_01440</name>
</gene>
<dbReference type="GO" id="GO:0003677">
    <property type="term" value="F:DNA binding"/>
    <property type="evidence" value="ECO:0007669"/>
    <property type="project" value="UniProtKB-KW"/>
</dbReference>
<dbReference type="SMART" id="SM00866">
    <property type="entry name" value="UTRA"/>
    <property type="match status" value="1"/>
</dbReference>
<dbReference type="PROSITE" id="PS50949">
    <property type="entry name" value="HTH_GNTR"/>
    <property type="match status" value="1"/>
</dbReference>
<dbReference type="Gene3D" id="1.10.10.10">
    <property type="entry name" value="Winged helix-like DNA-binding domain superfamily/Winged helix DNA-binding domain"/>
    <property type="match status" value="1"/>
</dbReference>
<evidence type="ECO:0000256" key="1">
    <source>
        <dbReference type="ARBA" id="ARBA00022491"/>
    </source>
</evidence>
<protein>
    <submittedName>
        <fullName evidence="6">GntR family transcriptional regulator</fullName>
    </submittedName>
</protein>
<dbReference type="InterPro" id="IPR036388">
    <property type="entry name" value="WH-like_DNA-bd_sf"/>
</dbReference>
<feature type="domain" description="HTH gntR-type" evidence="5">
    <location>
        <begin position="3"/>
        <end position="71"/>
    </location>
</feature>
<keyword evidence="1" id="KW-0678">Repressor</keyword>
<evidence type="ECO:0000256" key="4">
    <source>
        <dbReference type="ARBA" id="ARBA00023163"/>
    </source>
</evidence>
<dbReference type="Pfam" id="PF00392">
    <property type="entry name" value="GntR"/>
    <property type="match status" value="1"/>
</dbReference>
<keyword evidence="4" id="KW-0804">Transcription</keyword>
<dbReference type="SUPFAM" id="SSF64288">
    <property type="entry name" value="Chorismate lyase-like"/>
    <property type="match status" value="1"/>
</dbReference>
<dbReference type="AlphaFoldDB" id="A0A1I2RYZ3"/>
<dbReference type="InterPro" id="IPR000524">
    <property type="entry name" value="Tscrpt_reg_HTH_GntR"/>
</dbReference>
<dbReference type="Gene3D" id="3.40.1410.10">
    <property type="entry name" value="Chorismate lyase-like"/>
    <property type="match status" value="1"/>
</dbReference>
<evidence type="ECO:0000256" key="3">
    <source>
        <dbReference type="ARBA" id="ARBA00023125"/>
    </source>
</evidence>
<dbReference type="PRINTS" id="PR00035">
    <property type="entry name" value="HTHGNTR"/>
</dbReference>
<evidence type="ECO:0000313" key="7">
    <source>
        <dbReference type="Proteomes" id="UP000182635"/>
    </source>
</evidence>
<sequence length="238" mass="27512">MAELKYRQIFETIKSRILDGTYPVGSLIPDQNSLAEEFKTSRMTVKKSLDMLAKEGFIYSRRGAGTYVRKNALAQRDALPVNEYEGLTHQLGADRVKSKVISFNVTFPDEEIQERLGVKESDPVYEIKRLRLCDDKPYVFEHTFMPIRMVPNLTEDVLKHSVYSFLQKEFGFKIGSAFRRISAEKTTQEDIDYLEAEKGDPILQVIQVVYLEDGRPLEFSCNRHPYNGDHAYTLLDRK</sequence>
<dbReference type="SUPFAM" id="SSF46785">
    <property type="entry name" value="Winged helix' DNA-binding domain"/>
    <property type="match status" value="1"/>
</dbReference>
<organism evidence="6 7">
    <name type="scientific">Ligilactobacillus ruminis DSM 20403 = NBRC 102161</name>
    <dbReference type="NCBI Taxonomy" id="1423798"/>
    <lineage>
        <taxon>Bacteria</taxon>
        <taxon>Bacillati</taxon>
        <taxon>Bacillota</taxon>
        <taxon>Bacilli</taxon>
        <taxon>Lactobacillales</taxon>
        <taxon>Lactobacillaceae</taxon>
        <taxon>Ligilactobacillus</taxon>
    </lineage>
</organism>
<dbReference type="EMBL" id="FOPI01000022">
    <property type="protein sequence ID" value="SFG45273.1"/>
    <property type="molecule type" value="Genomic_DNA"/>
</dbReference>
<keyword evidence="2" id="KW-0805">Transcription regulation</keyword>
<dbReference type="GO" id="GO:0003700">
    <property type="term" value="F:DNA-binding transcription factor activity"/>
    <property type="evidence" value="ECO:0007669"/>
    <property type="project" value="InterPro"/>
</dbReference>
<dbReference type="InterPro" id="IPR036390">
    <property type="entry name" value="WH_DNA-bd_sf"/>
</dbReference>
<accession>A0A1I2RYZ3</accession>
<dbReference type="CDD" id="cd07377">
    <property type="entry name" value="WHTH_GntR"/>
    <property type="match status" value="1"/>
</dbReference>
<evidence type="ECO:0000256" key="2">
    <source>
        <dbReference type="ARBA" id="ARBA00023015"/>
    </source>
</evidence>
<dbReference type="RefSeq" id="WP_014072782.1">
    <property type="nucleotide sequence ID" value="NZ_AYYL01000013.1"/>
</dbReference>
<proteinExistence type="predicted"/>
<evidence type="ECO:0000313" key="6">
    <source>
        <dbReference type="EMBL" id="SFG45273.1"/>
    </source>
</evidence>
<dbReference type="FunFam" id="3.40.1410.10:FF:000008">
    <property type="entry name" value="Transcriptional regulator, GntR family"/>
    <property type="match status" value="1"/>
</dbReference>
<keyword evidence="3" id="KW-0238">DNA-binding</keyword>
<dbReference type="GeneID" id="29802700"/>
<evidence type="ECO:0000259" key="5">
    <source>
        <dbReference type="PROSITE" id="PS50949"/>
    </source>
</evidence>
<dbReference type="PANTHER" id="PTHR44846">
    <property type="entry name" value="MANNOSYL-D-GLYCERATE TRANSPORT/METABOLISM SYSTEM REPRESSOR MNGR-RELATED"/>
    <property type="match status" value="1"/>
</dbReference>
<dbReference type="GO" id="GO:0045892">
    <property type="term" value="P:negative regulation of DNA-templated transcription"/>
    <property type="evidence" value="ECO:0007669"/>
    <property type="project" value="TreeGrafter"/>
</dbReference>